<reference evidence="2" key="1">
    <citation type="submission" date="2021-12" db="EMBL/GenBank/DDBJ databases">
        <title>Convergent genome expansion in fungi linked to evolution of root-endophyte symbiosis.</title>
        <authorList>
            <consortium name="DOE Joint Genome Institute"/>
            <person name="Ke Y.-H."/>
            <person name="Bonito G."/>
            <person name="Liao H.-L."/>
            <person name="Looney B."/>
            <person name="Rojas-Flechas A."/>
            <person name="Nash J."/>
            <person name="Hameed K."/>
            <person name="Schadt C."/>
            <person name="Martin F."/>
            <person name="Crous P.W."/>
            <person name="Miettinen O."/>
            <person name="Magnuson J.K."/>
            <person name="Labbe J."/>
            <person name="Jacobson D."/>
            <person name="Doktycz M.J."/>
            <person name="Veneault-Fourrey C."/>
            <person name="Kuo A."/>
            <person name="Mondo S."/>
            <person name="Calhoun S."/>
            <person name="Riley R."/>
            <person name="Ohm R."/>
            <person name="LaButti K."/>
            <person name="Andreopoulos B."/>
            <person name="Pangilinan J."/>
            <person name="Nolan M."/>
            <person name="Tritt A."/>
            <person name="Clum A."/>
            <person name="Lipzen A."/>
            <person name="Daum C."/>
            <person name="Barry K."/>
            <person name="Grigoriev I.V."/>
            <person name="Vilgalys R."/>
        </authorList>
    </citation>
    <scope>NUCLEOTIDE SEQUENCE</scope>
    <source>
        <strain evidence="2">PMI_201</strain>
    </source>
</reference>
<feature type="transmembrane region" description="Helical" evidence="1">
    <location>
        <begin position="22"/>
        <end position="43"/>
    </location>
</feature>
<evidence type="ECO:0000256" key="1">
    <source>
        <dbReference type="SAM" id="Phobius"/>
    </source>
</evidence>
<dbReference type="GeneID" id="70249465"/>
<dbReference type="Proteomes" id="UP001201262">
    <property type="component" value="Unassembled WGS sequence"/>
</dbReference>
<dbReference type="RefSeq" id="XP_046067156.1">
    <property type="nucleotide sequence ID" value="XM_046219178.1"/>
</dbReference>
<evidence type="ECO:0000313" key="3">
    <source>
        <dbReference type="Proteomes" id="UP001201262"/>
    </source>
</evidence>
<name>A0AAD4KFT1_9EURO</name>
<gene>
    <name evidence="2" type="ORF">BGW36DRAFT_411698</name>
</gene>
<keyword evidence="1" id="KW-0812">Transmembrane</keyword>
<organism evidence="2 3">
    <name type="scientific">Talaromyces proteolyticus</name>
    <dbReference type="NCBI Taxonomy" id="1131652"/>
    <lineage>
        <taxon>Eukaryota</taxon>
        <taxon>Fungi</taxon>
        <taxon>Dikarya</taxon>
        <taxon>Ascomycota</taxon>
        <taxon>Pezizomycotina</taxon>
        <taxon>Eurotiomycetes</taxon>
        <taxon>Eurotiomycetidae</taxon>
        <taxon>Eurotiales</taxon>
        <taxon>Trichocomaceae</taxon>
        <taxon>Talaromyces</taxon>
        <taxon>Talaromyces sect. Bacilispori</taxon>
    </lineage>
</organism>
<accession>A0AAD4KFT1</accession>
<protein>
    <submittedName>
        <fullName evidence="2">Uncharacterized protein</fullName>
    </submittedName>
</protein>
<evidence type="ECO:0000313" key="2">
    <source>
        <dbReference type="EMBL" id="KAH8690960.1"/>
    </source>
</evidence>
<keyword evidence="1" id="KW-1133">Transmembrane helix</keyword>
<sequence>MGHPGNIEANTSRTSARRSRKGLLFILFAALFIYVVGALLLFYTDVSYFVLVVSPFLWDIKPAPFHAFSANNITYFEKPSGVKIFGIVGYRNPNRTGILNCYLQRNLAQNGGLLDEVIFIPETTEESHLQWLETIAKQSDSYSIRTSDDVIYSSNDLYIKIDGDVLYIEDDAIPSVVNTKMEHPESLIVSGNIIHQPAVANFHLRPGVINPNFKETGFQQAKQHWLSSILSYWHDPHSPKDQTDIQIPIKDKYHFPTLGNILDTERYNWVAQQARQHYSFLEHLEQGTLERYKFPEWKNPRKDISGSLVCIKGSDMRKVAVKRQTSSWLRKHTVIDGKRVVSHYSNEAGLQGLDSTDVMERYQRYAKENICPEVIGFI</sequence>
<keyword evidence="1" id="KW-0472">Membrane</keyword>
<proteinExistence type="predicted"/>
<dbReference type="AlphaFoldDB" id="A0AAD4KFT1"/>
<comment type="caution">
    <text evidence="2">The sequence shown here is derived from an EMBL/GenBank/DDBJ whole genome shotgun (WGS) entry which is preliminary data.</text>
</comment>
<dbReference type="EMBL" id="JAJTJA010000013">
    <property type="protein sequence ID" value="KAH8690960.1"/>
    <property type="molecule type" value="Genomic_DNA"/>
</dbReference>
<keyword evidence="3" id="KW-1185">Reference proteome</keyword>